<accession>A0A133PTQ2</accession>
<dbReference type="Gene3D" id="2.130.10.10">
    <property type="entry name" value="YVTN repeat-like/Quinoprotein amine dehydrogenase"/>
    <property type="match status" value="1"/>
</dbReference>
<evidence type="ECO:0000313" key="3">
    <source>
        <dbReference type="EMBL" id="KXA32457.1"/>
    </source>
</evidence>
<dbReference type="PATRIC" id="fig|28128.5.peg.2774"/>
<proteinExistence type="predicted"/>
<feature type="domain" description="DUF6242" evidence="2">
    <location>
        <begin position="140"/>
        <end position="428"/>
    </location>
</feature>
<reference evidence="4" key="1">
    <citation type="submission" date="2016-01" db="EMBL/GenBank/DDBJ databases">
        <authorList>
            <person name="Mitreva M."/>
            <person name="Pepin K.H."/>
            <person name="Mihindukulasuriya K.A."/>
            <person name="Fulton R."/>
            <person name="Fronick C."/>
            <person name="O'Laughlin M."/>
            <person name="Miner T."/>
            <person name="Herter B."/>
            <person name="Rosa B.A."/>
            <person name="Cordes M."/>
            <person name="Tomlinson C."/>
            <person name="Wollam A."/>
            <person name="Palsikar V.B."/>
            <person name="Mardis E.R."/>
            <person name="Wilson R.K."/>
        </authorList>
    </citation>
    <scope>NUCLEOTIDE SEQUENCE [LARGE SCALE GENOMIC DNA]</scope>
    <source>
        <strain evidence="4">MJR7716</strain>
    </source>
</reference>
<dbReference type="InterPro" id="IPR046209">
    <property type="entry name" value="DUF6242_N"/>
</dbReference>
<evidence type="ECO:0000259" key="2">
    <source>
        <dbReference type="Pfam" id="PF25852"/>
    </source>
</evidence>
<name>A0A133PTQ2_9BACT</name>
<dbReference type="InterPro" id="IPR036278">
    <property type="entry name" value="Sialidase_sf"/>
</dbReference>
<evidence type="ECO:0000313" key="4">
    <source>
        <dbReference type="Proteomes" id="UP000070533"/>
    </source>
</evidence>
<dbReference type="InterPro" id="IPR058667">
    <property type="entry name" value="DUF6242_C"/>
</dbReference>
<gene>
    <name evidence="3" type="ORF">HMPREF3226_02698</name>
</gene>
<dbReference type="Pfam" id="PF19755">
    <property type="entry name" value="DUF6242"/>
    <property type="match status" value="1"/>
</dbReference>
<dbReference type="Pfam" id="PF25852">
    <property type="entry name" value="DUF6242_C"/>
    <property type="match status" value="1"/>
</dbReference>
<protein>
    <submittedName>
        <fullName evidence="3">BNR/Asp-box repeat protein</fullName>
    </submittedName>
</protein>
<sequence>MKDEETDKNNVTYGDTAITAFSLGTLNQVCHTVNKAGGDSTYTTTFKAEAYKFYIDQAQGLIYNPDSLPYGTDIAHVLAKTSAKNGGIVSIKSTTDESLKYFSEKDSTDFTNPRTLIVTSRDGKSYRQYKVTVNAHKQQGDVFSWSTMPASADLEQLDGHKAVAFGGKVFVFGNKDGLTHGYYTAEGDGQTWTQLPTTFAADTYKGVIAHENNLYLVENGVVKRSADGLTWTSVSSTSLARLVAETKTELYGLSTAGTLYVSKDNGVSWAAEELDDEASKLPNANFGYIAKPLTTNSTIECIMMVGTSGTQPNAVVWTKLVDQQSASNYKWSFVEANNAYSLPNYTDLTLLNYDDKALAMGIDNGAFAKILSSEDGGITWKRFTKFAYPADATVSGSFAATVDSQQYIWLISGGKVWRGRLNSAGWIKGQTAFTE</sequence>
<dbReference type="EMBL" id="LRQG01000256">
    <property type="protein sequence ID" value="KXA32457.1"/>
    <property type="molecule type" value="Genomic_DNA"/>
</dbReference>
<dbReference type="InterPro" id="IPR015943">
    <property type="entry name" value="WD40/YVTN_repeat-like_dom_sf"/>
</dbReference>
<keyword evidence="4" id="KW-1185">Reference proteome</keyword>
<dbReference type="SUPFAM" id="SSF50939">
    <property type="entry name" value="Sialidases"/>
    <property type="match status" value="1"/>
</dbReference>
<dbReference type="Proteomes" id="UP000070533">
    <property type="component" value="Unassembled WGS sequence"/>
</dbReference>
<organism evidence="3 4">
    <name type="scientific">Prevotella corporis</name>
    <dbReference type="NCBI Taxonomy" id="28128"/>
    <lineage>
        <taxon>Bacteria</taxon>
        <taxon>Pseudomonadati</taxon>
        <taxon>Bacteroidota</taxon>
        <taxon>Bacteroidia</taxon>
        <taxon>Bacteroidales</taxon>
        <taxon>Prevotellaceae</taxon>
        <taxon>Prevotella</taxon>
    </lineage>
</organism>
<feature type="domain" description="DUF6242" evidence="1">
    <location>
        <begin position="21"/>
        <end position="133"/>
    </location>
</feature>
<dbReference type="RefSeq" id="WP_231728385.1">
    <property type="nucleotide sequence ID" value="NZ_CP118020.1"/>
</dbReference>
<dbReference type="AlphaFoldDB" id="A0A133PTQ2"/>
<dbReference type="eggNOG" id="COG4447">
    <property type="taxonomic scope" value="Bacteria"/>
</dbReference>
<dbReference type="STRING" id="28128.HMPREF3226_02698"/>
<comment type="caution">
    <text evidence="3">The sequence shown here is derived from an EMBL/GenBank/DDBJ whole genome shotgun (WGS) entry which is preliminary data.</text>
</comment>
<dbReference type="Gene3D" id="2.60.40.2340">
    <property type="match status" value="1"/>
</dbReference>
<evidence type="ECO:0000259" key="1">
    <source>
        <dbReference type="Pfam" id="PF19755"/>
    </source>
</evidence>